<dbReference type="InterPro" id="IPR011008">
    <property type="entry name" value="Dimeric_a/b-barrel"/>
</dbReference>
<dbReference type="PANTHER" id="PTHR30154">
    <property type="entry name" value="LEUCINE-RESPONSIVE REGULATORY PROTEIN"/>
    <property type="match status" value="1"/>
</dbReference>
<dbReference type="GO" id="GO:0043200">
    <property type="term" value="P:response to amino acid"/>
    <property type="evidence" value="ECO:0007669"/>
    <property type="project" value="TreeGrafter"/>
</dbReference>
<proteinExistence type="predicted"/>
<dbReference type="SMART" id="SM00344">
    <property type="entry name" value="HTH_ASNC"/>
    <property type="match status" value="2"/>
</dbReference>
<dbReference type="Pfam" id="PF13404">
    <property type="entry name" value="HTH_AsnC-type"/>
    <property type="match status" value="2"/>
</dbReference>
<feature type="domain" description="HTH asnC-type" evidence="4">
    <location>
        <begin position="234"/>
        <end position="294"/>
    </location>
</feature>
<dbReference type="PRINTS" id="PR00033">
    <property type="entry name" value="HTHASNC"/>
</dbReference>
<dbReference type="PROSITE" id="PS50956">
    <property type="entry name" value="HTH_ASNC_2"/>
    <property type="match status" value="2"/>
</dbReference>
<dbReference type="GO" id="GO:0043565">
    <property type="term" value="F:sequence-specific DNA binding"/>
    <property type="evidence" value="ECO:0007669"/>
    <property type="project" value="InterPro"/>
</dbReference>
<sequence>MVKQLAHGDPSRWWCGSRSGWEGNYALTSGYAIHQSFGAIVRRRMCSVVGADLHRFAEYWDLCDSSCLSGMQKEIEKSRGIMTVELDSKLIAALQSNGRATYRELAATVGAPRAAVSTRVQTLLDTGTVSVVAVAHPELLGLKAMAHVSVAVSGPVGPVAEALCASEAAVYISAVSGQYNIIAELRVPNQRDLYDAIAAIRAEPGVRTVNTLFYADVIKGIFMPKSALRADVRLDAKDVALIELLERNGRMPFLELAERTGLSPSAARNRVNHLIDSTALRVGAVVRRRGGGRTLAMGIGVSLGSRDREACAQIEDLPGIEFLARTLGRFDLIGTVAADSSGDLYALAEHIRTIDGVMALETWTHLEVFKEHYARSLDVRG</sequence>
<dbReference type="Gene3D" id="3.30.70.920">
    <property type="match status" value="2"/>
</dbReference>
<dbReference type="EMBL" id="CP000431">
    <property type="protein sequence ID" value="ABG98322.1"/>
    <property type="molecule type" value="Genomic_DNA"/>
</dbReference>
<feature type="domain" description="HTH asnC-type" evidence="4">
    <location>
        <begin position="85"/>
        <end position="143"/>
    </location>
</feature>
<gene>
    <name evidence="5" type="ordered locus">RHA1_ro06549</name>
</gene>
<dbReference type="InterPro" id="IPR036388">
    <property type="entry name" value="WH-like_DNA-bd_sf"/>
</dbReference>
<organism evidence="5 6">
    <name type="scientific">Rhodococcus jostii (strain RHA1)</name>
    <dbReference type="NCBI Taxonomy" id="101510"/>
    <lineage>
        <taxon>Bacteria</taxon>
        <taxon>Bacillati</taxon>
        <taxon>Actinomycetota</taxon>
        <taxon>Actinomycetes</taxon>
        <taxon>Mycobacteriales</taxon>
        <taxon>Nocardiaceae</taxon>
        <taxon>Rhodococcus</taxon>
    </lineage>
</organism>
<dbReference type="InterPro" id="IPR036390">
    <property type="entry name" value="WH_DNA-bd_sf"/>
</dbReference>
<evidence type="ECO:0000313" key="6">
    <source>
        <dbReference type="Proteomes" id="UP000008710"/>
    </source>
</evidence>
<keyword evidence="3" id="KW-0804">Transcription</keyword>
<dbReference type="SUPFAM" id="SSF46785">
    <property type="entry name" value="Winged helix' DNA-binding domain"/>
    <property type="match status" value="2"/>
</dbReference>
<dbReference type="PANTHER" id="PTHR30154:SF34">
    <property type="entry name" value="TRANSCRIPTIONAL REGULATOR AZLB"/>
    <property type="match status" value="1"/>
</dbReference>
<keyword evidence="1" id="KW-0805">Transcription regulation</keyword>
<protein>
    <submittedName>
        <fullName evidence="5">Transcriptional regulator</fullName>
    </submittedName>
</protein>
<dbReference type="eggNOG" id="COG1522">
    <property type="taxonomic scope" value="Bacteria"/>
</dbReference>
<dbReference type="KEGG" id="rha:RHA1_ro06549"/>
<evidence type="ECO:0000259" key="4">
    <source>
        <dbReference type="PROSITE" id="PS50956"/>
    </source>
</evidence>
<evidence type="ECO:0000256" key="3">
    <source>
        <dbReference type="ARBA" id="ARBA00023163"/>
    </source>
</evidence>
<accession>Q0S2B4</accession>
<dbReference type="GO" id="GO:0005829">
    <property type="term" value="C:cytosol"/>
    <property type="evidence" value="ECO:0007669"/>
    <property type="project" value="TreeGrafter"/>
</dbReference>
<dbReference type="InterPro" id="IPR000485">
    <property type="entry name" value="AsnC-type_HTH_dom"/>
</dbReference>
<evidence type="ECO:0000313" key="5">
    <source>
        <dbReference type="EMBL" id="ABG98322.1"/>
    </source>
</evidence>
<dbReference type="SUPFAM" id="SSF54909">
    <property type="entry name" value="Dimeric alpha+beta barrel"/>
    <property type="match status" value="2"/>
</dbReference>
<name>Q0S2B4_RHOJR</name>
<keyword evidence="2" id="KW-0238">DNA-binding</keyword>
<dbReference type="Proteomes" id="UP000008710">
    <property type="component" value="Chromosome"/>
</dbReference>
<evidence type="ECO:0000256" key="1">
    <source>
        <dbReference type="ARBA" id="ARBA00023015"/>
    </source>
</evidence>
<dbReference type="HOGENOM" id="CLU_061382_0_0_11"/>
<dbReference type="InterPro" id="IPR019887">
    <property type="entry name" value="Tscrpt_reg_AsnC/Lrp_C"/>
</dbReference>
<evidence type="ECO:0000256" key="2">
    <source>
        <dbReference type="ARBA" id="ARBA00023125"/>
    </source>
</evidence>
<reference evidence="6" key="1">
    <citation type="journal article" date="2006" name="Proc. Natl. Acad. Sci. U.S.A.">
        <title>The complete genome of Rhodococcus sp. RHA1 provides insights into a catabolic powerhouse.</title>
        <authorList>
            <person name="McLeod M.P."/>
            <person name="Warren R.L."/>
            <person name="Hsiao W.W.L."/>
            <person name="Araki N."/>
            <person name="Myhre M."/>
            <person name="Fernandes C."/>
            <person name="Miyazawa D."/>
            <person name="Wong W."/>
            <person name="Lillquist A.L."/>
            <person name="Wang D."/>
            <person name="Dosanjh M."/>
            <person name="Hara H."/>
            <person name="Petrescu A."/>
            <person name="Morin R.D."/>
            <person name="Yang G."/>
            <person name="Stott J.M."/>
            <person name="Schein J.E."/>
            <person name="Shin H."/>
            <person name="Smailus D."/>
            <person name="Siddiqui A.S."/>
            <person name="Marra M.A."/>
            <person name="Jones S.J.M."/>
            <person name="Holt R."/>
            <person name="Brinkman F.S.L."/>
            <person name="Miyauchi K."/>
            <person name="Fukuda M."/>
            <person name="Davies J.E."/>
            <person name="Mohn W.W."/>
            <person name="Eltis L.D."/>
        </authorList>
    </citation>
    <scope>NUCLEOTIDE SEQUENCE [LARGE SCALE GENOMIC DNA]</scope>
    <source>
        <strain evidence="6">RHA1</strain>
    </source>
</reference>
<dbReference type="AlphaFoldDB" id="Q0S2B4"/>
<dbReference type="Pfam" id="PF01037">
    <property type="entry name" value="AsnC_trans_reg"/>
    <property type="match status" value="1"/>
</dbReference>
<dbReference type="InterPro" id="IPR019888">
    <property type="entry name" value="Tscrpt_reg_AsnC-like"/>
</dbReference>
<dbReference type="Gene3D" id="1.10.10.10">
    <property type="entry name" value="Winged helix-like DNA-binding domain superfamily/Winged helix DNA-binding domain"/>
    <property type="match status" value="2"/>
</dbReference>